<dbReference type="EMBL" id="BMMU01000004">
    <property type="protein sequence ID" value="GGJ23088.1"/>
    <property type="molecule type" value="Genomic_DNA"/>
</dbReference>
<dbReference type="AlphaFoldDB" id="A0A917KNX7"/>
<comment type="caution">
    <text evidence="1">The sequence shown here is derived from an EMBL/GenBank/DDBJ whole genome shotgun (WGS) entry which is preliminary data.</text>
</comment>
<protein>
    <submittedName>
        <fullName evidence="1">Uncharacterized protein</fullName>
    </submittedName>
</protein>
<organism evidence="1 2">
    <name type="scientific">Streptomyces lacrimifluminis</name>
    <dbReference type="NCBI Taxonomy" id="1500077"/>
    <lineage>
        <taxon>Bacteria</taxon>
        <taxon>Bacillati</taxon>
        <taxon>Actinomycetota</taxon>
        <taxon>Actinomycetes</taxon>
        <taxon>Kitasatosporales</taxon>
        <taxon>Streptomycetaceae</taxon>
        <taxon>Streptomyces</taxon>
    </lineage>
</organism>
<proteinExistence type="predicted"/>
<reference evidence="1" key="2">
    <citation type="submission" date="2020-09" db="EMBL/GenBank/DDBJ databases">
        <authorList>
            <person name="Sun Q."/>
            <person name="Zhou Y."/>
        </authorList>
    </citation>
    <scope>NUCLEOTIDE SEQUENCE</scope>
    <source>
        <strain evidence="1">CGMCC 4.7272</strain>
    </source>
</reference>
<sequence>MSVDDLSPECGLGAHHYCTGPKVIRREGAPKWEVPIMVLKCGCTCHTRSPRPPSHPVNT</sequence>
<dbReference type="Proteomes" id="UP000625682">
    <property type="component" value="Unassembled WGS sequence"/>
</dbReference>
<evidence type="ECO:0000313" key="1">
    <source>
        <dbReference type="EMBL" id="GGJ23088.1"/>
    </source>
</evidence>
<reference evidence="1" key="1">
    <citation type="journal article" date="2014" name="Int. J. Syst. Evol. Microbiol.">
        <title>Complete genome sequence of Corynebacterium casei LMG S-19264T (=DSM 44701T), isolated from a smear-ripened cheese.</title>
        <authorList>
            <consortium name="US DOE Joint Genome Institute (JGI-PGF)"/>
            <person name="Walter F."/>
            <person name="Albersmeier A."/>
            <person name="Kalinowski J."/>
            <person name="Ruckert C."/>
        </authorList>
    </citation>
    <scope>NUCLEOTIDE SEQUENCE</scope>
    <source>
        <strain evidence="1">CGMCC 4.7272</strain>
    </source>
</reference>
<accession>A0A917KNX7</accession>
<name>A0A917KNX7_9ACTN</name>
<keyword evidence="2" id="KW-1185">Reference proteome</keyword>
<evidence type="ECO:0000313" key="2">
    <source>
        <dbReference type="Proteomes" id="UP000625682"/>
    </source>
</evidence>
<gene>
    <name evidence="1" type="ORF">GCM10012282_19500</name>
</gene>